<keyword evidence="10" id="KW-1185">Reference proteome</keyword>
<feature type="transmembrane region" description="Helical" evidence="6">
    <location>
        <begin position="255"/>
        <end position="277"/>
    </location>
</feature>
<dbReference type="GeneID" id="9345999"/>
<gene>
    <name evidence="9" type="ordered locus">Metev_0382</name>
</gene>
<dbReference type="OrthoDB" id="11469at2157"/>
<dbReference type="EMBL" id="CP002069">
    <property type="protein sequence ID" value="ADI73303.1"/>
    <property type="molecule type" value="Genomic_DNA"/>
</dbReference>
<name>D7E7W1_METEZ</name>
<dbReference type="STRING" id="644295.Metev_0382"/>
<dbReference type="GO" id="GO:0044874">
    <property type="term" value="P:lipoprotein localization to outer membrane"/>
    <property type="evidence" value="ECO:0007669"/>
    <property type="project" value="TreeGrafter"/>
</dbReference>
<keyword evidence="5 6" id="KW-0472">Membrane</keyword>
<feature type="transmembrane region" description="Helical" evidence="6">
    <location>
        <begin position="351"/>
        <end position="371"/>
    </location>
</feature>
<dbReference type="AlphaFoldDB" id="D7E7W1"/>
<evidence type="ECO:0000256" key="3">
    <source>
        <dbReference type="ARBA" id="ARBA00022692"/>
    </source>
</evidence>
<feature type="transmembrane region" description="Helical" evidence="6">
    <location>
        <begin position="298"/>
        <end position="331"/>
    </location>
</feature>
<keyword evidence="4 6" id="KW-1133">Transmembrane helix</keyword>
<protein>
    <recommendedName>
        <fullName evidence="11">ABC3 transporter permease protein domain-containing protein</fullName>
    </recommendedName>
</protein>
<dbReference type="PANTHER" id="PTHR30489">
    <property type="entry name" value="LIPOPROTEIN-RELEASING SYSTEM TRANSMEMBRANE PROTEIN LOLE"/>
    <property type="match status" value="1"/>
</dbReference>
<sequence>MYEFAIAFRHISSRRRHSIFSVLSVALAIAMIVVLMSMVSGFRIELIDSTTENSPHIIVNPESDDEFIHLYRHLDKIIKQHEGVVATSPYFEKQVALDYKDNSHGVKLKGVNPDAEMNVMHVDDDIIKGSFTDLSTIRNGIILGDKLAENLEVDLGERVDASSPVSGSVSFKVVGIMDTGTPKDETLAYSKLDDVQDFSDENDVVTGIGVRVQDIYQADNIAFYIEDNSAYEAESWLESNAEILELLNTQLVFSWILYTLIYITAGFGIANTLITVVMEKKREIGMLKAMGATRSSILLIFISESTILGTAGVLSGCILGYLLAALIDAYSIQIPSEVYLGLTTLPVNIEIMNFVYATVFAFIINIIAGVYPANRAAKLDPVDAIENA</sequence>
<evidence type="ECO:0000256" key="2">
    <source>
        <dbReference type="ARBA" id="ARBA00022475"/>
    </source>
</evidence>
<evidence type="ECO:0000256" key="4">
    <source>
        <dbReference type="ARBA" id="ARBA00022989"/>
    </source>
</evidence>
<dbReference type="Pfam" id="PF02687">
    <property type="entry name" value="FtsX"/>
    <property type="match status" value="1"/>
</dbReference>
<dbReference type="Proteomes" id="UP000000391">
    <property type="component" value="Chromosome"/>
</dbReference>
<feature type="transmembrane region" description="Helical" evidence="6">
    <location>
        <begin position="20"/>
        <end position="42"/>
    </location>
</feature>
<comment type="subcellular location">
    <subcellularLocation>
        <location evidence="1">Cell membrane</location>
        <topology evidence="1">Multi-pass membrane protein</topology>
    </subcellularLocation>
</comment>
<evidence type="ECO:0000259" key="7">
    <source>
        <dbReference type="Pfam" id="PF02687"/>
    </source>
</evidence>
<organism evidence="9 10">
    <name type="scientific">Methanohalobium evestigatum (strain ATCC BAA-1072 / DSM 3721 / NBRC 107634 / OCM 161 / Z-7303)</name>
    <dbReference type="NCBI Taxonomy" id="644295"/>
    <lineage>
        <taxon>Archaea</taxon>
        <taxon>Methanobacteriati</taxon>
        <taxon>Methanobacteriota</taxon>
        <taxon>Stenosarchaea group</taxon>
        <taxon>Methanomicrobia</taxon>
        <taxon>Methanosarcinales</taxon>
        <taxon>Methanosarcinaceae</taxon>
        <taxon>Methanohalobium</taxon>
    </lineage>
</organism>
<evidence type="ECO:0000256" key="1">
    <source>
        <dbReference type="ARBA" id="ARBA00004651"/>
    </source>
</evidence>
<evidence type="ECO:0008006" key="11">
    <source>
        <dbReference type="Google" id="ProtNLM"/>
    </source>
</evidence>
<feature type="domain" description="ABC3 transporter permease C-terminal" evidence="7">
    <location>
        <begin position="256"/>
        <end position="381"/>
    </location>
</feature>
<feature type="domain" description="MacB-like periplasmic core" evidence="8">
    <location>
        <begin position="18"/>
        <end position="226"/>
    </location>
</feature>
<dbReference type="InterPro" id="IPR051447">
    <property type="entry name" value="Lipoprotein-release_system"/>
</dbReference>
<reference evidence="9 10" key="1">
    <citation type="submission" date="2010-06" db="EMBL/GenBank/DDBJ databases">
        <title>Complete sequence chromosome of Methanohalobium evestigatum Z-7303.</title>
        <authorList>
            <consortium name="US DOE Joint Genome Institute"/>
            <person name="Lucas S."/>
            <person name="Copeland A."/>
            <person name="Lapidus A."/>
            <person name="Cheng J.-F."/>
            <person name="Bruce D."/>
            <person name="Goodwin L."/>
            <person name="Pitluck S."/>
            <person name="Saunders E."/>
            <person name="Detter J.C."/>
            <person name="Han C."/>
            <person name="Tapia R."/>
            <person name="Land M."/>
            <person name="Hauser L."/>
            <person name="Kyrpides N."/>
            <person name="Mikhailova N."/>
            <person name="Sieprawska-Lupa M."/>
            <person name="Whitman W.B."/>
            <person name="Anderson I."/>
            <person name="Woyke T."/>
        </authorList>
    </citation>
    <scope>NUCLEOTIDE SEQUENCE [LARGE SCALE GENOMIC DNA]</scope>
    <source>
        <strain evidence="10">ATCC BAA-1072 / DSM 3721 / NBRC 107634 / OCM 161 / Z-7303</strain>
    </source>
</reference>
<proteinExistence type="predicted"/>
<keyword evidence="2" id="KW-1003">Cell membrane</keyword>
<evidence type="ECO:0000256" key="6">
    <source>
        <dbReference type="SAM" id="Phobius"/>
    </source>
</evidence>
<dbReference type="KEGG" id="mev:Metev_0382"/>
<evidence type="ECO:0000313" key="10">
    <source>
        <dbReference type="Proteomes" id="UP000000391"/>
    </source>
</evidence>
<evidence type="ECO:0000313" key="9">
    <source>
        <dbReference type="EMBL" id="ADI73303.1"/>
    </source>
</evidence>
<accession>D7E7W1</accession>
<dbReference type="InterPro" id="IPR025857">
    <property type="entry name" value="MacB_PCD"/>
</dbReference>
<dbReference type="InterPro" id="IPR003838">
    <property type="entry name" value="ABC3_permease_C"/>
</dbReference>
<dbReference type="RefSeq" id="WP_013193871.1">
    <property type="nucleotide sequence ID" value="NC_014253.1"/>
</dbReference>
<evidence type="ECO:0000259" key="8">
    <source>
        <dbReference type="Pfam" id="PF12704"/>
    </source>
</evidence>
<dbReference type="Pfam" id="PF12704">
    <property type="entry name" value="MacB_PCD"/>
    <property type="match status" value="1"/>
</dbReference>
<dbReference type="PANTHER" id="PTHR30489:SF0">
    <property type="entry name" value="LIPOPROTEIN-RELEASING SYSTEM TRANSMEMBRANE PROTEIN LOLE"/>
    <property type="match status" value="1"/>
</dbReference>
<dbReference type="GO" id="GO:0098797">
    <property type="term" value="C:plasma membrane protein complex"/>
    <property type="evidence" value="ECO:0007669"/>
    <property type="project" value="TreeGrafter"/>
</dbReference>
<dbReference type="HOGENOM" id="CLU_000604_8_1_2"/>
<keyword evidence="3 6" id="KW-0812">Transmembrane</keyword>
<evidence type="ECO:0000256" key="5">
    <source>
        <dbReference type="ARBA" id="ARBA00023136"/>
    </source>
</evidence>